<name>X1JWR2_9ZZZZ</name>
<dbReference type="EMBL" id="BARU01047422">
    <property type="protein sequence ID" value="GAH99176.1"/>
    <property type="molecule type" value="Genomic_DNA"/>
</dbReference>
<protein>
    <submittedName>
        <fullName evidence="1">Uncharacterized protein</fullName>
    </submittedName>
</protein>
<evidence type="ECO:0000313" key="1">
    <source>
        <dbReference type="EMBL" id="GAH99176.1"/>
    </source>
</evidence>
<sequence>RYRQEFTIRWELKSGNRTEIHKIRDGLVDYILYGFVDEKEEKILQYFIGDLKVFRLAKLEPYDIRKNDPLDSYLAIFRLNDMPEDFIKKFWRIAKVQQKIF</sequence>
<reference evidence="1" key="1">
    <citation type="journal article" date="2014" name="Front. Microbiol.">
        <title>High frequency of phylogenetically diverse reductive dehalogenase-homologous genes in deep subseafloor sedimentary metagenomes.</title>
        <authorList>
            <person name="Kawai M."/>
            <person name="Futagami T."/>
            <person name="Toyoda A."/>
            <person name="Takaki Y."/>
            <person name="Nishi S."/>
            <person name="Hori S."/>
            <person name="Arai W."/>
            <person name="Tsubouchi T."/>
            <person name="Morono Y."/>
            <person name="Uchiyama I."/>
            <person name="Ito T."/>
            <person name="Fujiyama A."/>
            <person name="Inagaki F."/>
            <person name="Takami H."/>
        </authorList>
    </citation>
    <scope>NUCLEOTIDE SEQUENCE</scope>
    <source>
        <strain evidence="1">Expedition CK06-06</strain>
    </source>
</reference>
<gene>
    <name evidence="1" type="ORF">S03H2_71067</name>
</gene>
<accession>X1JWR2</accession>
<dbReference type="AlphaFoldDB" id="X1JWR2"/>
<comment type="caution">
    <text evidence="1">The sequence shown here is derived from an EMBL/GenBank/DDBJ whole genome shotgun (WGS) entry which is preliminary data.</text>
</comment>
<proteinExistence type="predicted"/>
<feature type="non-terminal residue" evidence="1">
    <location>
        <position position="1"/>
    </location>
</feature>
<organism evidence="1">
    <name type="scientific">marine sediment metagenome</name>
    <dbReference type="NCBI Taxonomy" id="412755"/>
    <lineage>
        <taxon>unclassified sequences</taxon>
        <taxon>metagenomes</taxon>
        <taxon>ecological metagenomes</taxon>
    </lineage>
</organism>